<dbReference type="NCBIfam" id="NF005559">
    <property type="entry name" value="PRK07231.1"/>
    <property type="match status" value="1"/>
</dbReference>
<dbReference type="PANTHER" id="PTHR43180">
    <property type="entry name" value="3-OXOACYL-(ACYL-CARRIER-PROTEIN) REDUCTASE (AFU_ORTHOLOGUE AFUA_6G11210)"/>
    <property type="match status" value="1"/>
</dbReference>
<evidence type="ECO:0000256" key="3">
    <source>
        <dbReference type="ARBA" id="ARBA00023027"/>
    </source>
</evidence>
<evidence type="ECO:0000313" key="8">
    <source>
        <dbReference type="EMBL" id="CAB4874308.1"/>
    </source>
</evidence>
<organism evidence="8">
    <name type="scientific">freshwater metagenome</name>
    <dbReference type="NCBI Taxonomy" id="449393"/>
    <lineage>
        <taxon>unclassified sequences</taxon>
        <taxon>metagenomes</taxon>
        <taxon>ecological metagenomes</taxon>
    </lineage>
</organism>
<gene>
    <name evidence="5" type="ORF">UFOPK2658_01765</name>
    <name evidence="6" type="ORF">UFOPK2880_01548</name>
    <name evidence="7" type="ORF">UFOPK3004_01192</name>
    <name evidence="8" type="ORF">UFOPK3304_01183</name>
    <name evidence="9" type="ORF">UFOPK3494_01397</name>
    <name evidence="10" type="ORF">UFOPK4134_00977</name>
</gene>
<proteinExistence type="inferred from homology"/>
<dbReference type="Pfam" id="PF13561">
    <property type="entry name" value="adh_short_C2"/>
    <property type="match status" value="1"/>
</dbReference>
<keyword evidence="3" id="KW-0520">NAD</keyword>
<dbReference type="GO" id="GO:0006629">
    <property type="term" value="P:lipid metabolic process"/>
    <property type="evidence" value="ECO:0007669"/>
    <property type="project" value="UniProtKB-KW"/>
</dbReference>
<evidence type="ECO:0000313" key="7">
    <source>
        <dbReference type="EMBL" id="CAB4810258.1"/>
    </source>
</evidence>
<dbReference type="FunFam" id="3.40.50.720:FF:000084">
    <property type="entry name" value="Short-chain dehydrogenase reductase"/>
    <property type="match status" value="1"/>
</dbReference>
<keyword evidence="4" id="KW-0443">Lipid metabolism</keyword>
<evidence type="ECO:0000256" key="2">
    <source>
        <dbReference type="ARBA" id="ARBA00023002"/>
    </source>
</evidence>
<evidence type="ECO:0000256" key="1">
    <source>
        <dbReference type="ARBA" id="ARBA00006484"/>
    </source>
</evidence>
<dbReference type="EMBL" id="CAFBLJ010000061">
    <property type="protein sequence ID" value="CAB4874308.1"/>
    <property type="molecule type" value="Genomic_DNA"/>
</dbReference>
<dbReference type="AlphaFoldDB" id="A0A6J7DXH7"/>
<dbReference type="InterPro" id="IPR002347">
    <property type="entry name" value="SDR_fam"/>
</dbReference>
<accession>A0A6J7DXH7</accession>
<evidence type="ECO:0000313" key="10">
    <source>
        <dbReference type="EMBL" id="CAB5030993.1"/>
    </source>
</evidence>
<dbReference type="PRINTS" id="PR00080">
    <property type="entry name" value="SDRFAMILY"/>
</dbReference>
<dbReference type="SUPFAM" id="SSF51735">
    <property type="entry name" value="NAD(P)-binding Rossmann-fold domains"/>
    <property type="match status" value="1"/>
</dbReference>
<dbReference type="EMBL" id="CAEZZP010000125">
    <property type="protein sequence ID" value="CAB4782685.1"/>
    <property type="molecule type" value="Genomic_DNA"/>
</dbReference>
<dbReference type="Gene3D" id="3.40.50.720">
    <property type="entry name" value="NAD(P)-binding Rossmann-like Domain"/>
    <property type="match status" value="1"/>
</dbReference>
<evidence type="ECO:0000313" key="9">
    <source>
        <dbReference type="EMBL" id="CAB4908979.1"/>
    </source>
</evidence>
<comment type="similarity">
    <text evidence="1">Belongs to the short-chain dehydrogenases/reductases (SDR) family.</text>
</comment>
<dbReference type="EMBL" id="CAFBPS010000067">
    <property type="protein sequence ID" value="CAB5030993.1"/>
    <property type="molecule type" value="Genomic_DNA"/>
</dbReference>
<dbReference type="EMBL" id="CAEZYH010000120">
    <property type="protein sequence ID" value="CAB4732285.1"/>
    <property type="molecule type" value="Genomic_DNA"/>
</dbReference>
<name>A0A6J7DXH7_9ZZZZ</name>
<sequence length="279" mass="28739">MGTQGRLQDKVAVVTGAASGIGAGTVRRFIEEGAKVIIADIQDEPGLALAKELGANARYIHTDVTSEEQVAAAVDLAVKEFGRIDIMFNNAGVVGAVGRISETNTDQWNRTVAILLNSVYFGMKHASRHMVPQGSGVIISTSSTAGILGGLGPHCYTACKHAVIGITKSVASELAGEGIRVNAISPGNTATAMTSAVMTGEADQLDATAEHIAKGSLLGIAGLPEDIANAAVYLASDEARYITGHTLVVDAGATTLGGTGRFHRQPTAMMREAGVRENG</sequence>
<evidence type="ECO:0000313" key="6">
    <source>
        <dbReference type="EMBL" id="CAB4782685.1"/>
    </source>
</evidence>
<protein>
    <submittedName>
        <fullName evidence="8">Unannotated protein</fullName>
    </submittedName>
</protein>
<reference evidence="8" key="1">
    <citation type="submission" date="2020-05" db="EMBL/GenBank/DDBJ databases">
        <authorList>
            <person name="Chiriac C."/>
            <person name="Salcher M."/>
            <person name="Ghai R."/>
            <person name="Kavagutti S V."/>
        </authorList>
    </citation>
    <scope>NUCLEOTIDE SEQUENCE</scope>
</reference>
<dbReference type="PRINTS" id="PR00081">
    <property type="entry name" value="GDHRDH"/>
</dbReference>
<evidence type="ECO:0000313" key="5">
    <source>
        <dbReference type="EMBL" id="CAB4732285.1"/>
    </source>
</evidence>
<dbReference type="InterPro" id="IPR036291">
    <property type="entry name" value="NAD(P)-bd_dom_sf"/>
</dbReference>
<dbReference type="GO" id="GO:0016491">
    <property type="term" value="F:oxidoreductase activity"/>
    <property type="evidence" value="ECO:0007669"/>
    <property type="project" value="UniProtKB-KW"/>
</dbReference>
<keyword evidence="2" id="KW-0560">Oxidoreductase</keyword>
<evidence type="ECO:0000256" key="4">
    <source>
        <dbReference type="ARBA" id="ARBA00023098"/>
    </source>
</evidence>
<dbReference type="EMBL" id="CAFBMF010000112">
    <property type="protein sequence ID" value="CAB4908979.1"/>
    <property type="molecule type" value="Genomic_DNA"/>
</dbReference>
<dbReference type="PANTHER" id="PTHR43180:SF28">
    <property type="entry name" value="NAD(P)-BINDING ROSSMANN-FOLD SUPERFAMILY PROTEIN"/>
    <property type="match status" value="1"/>
</dbReference>
<dbReference type="EMBL" id="CAFAAL010000111">
    <property type="protein sequence ID" value="CAB4810258.1"/>
    <property type="molecule type" value="Genomic_DNA"/>
</dbReference>